<dbReference type="Pfam" id="PF01810">
    <property type="entry name" value="LysE"/>
    <property type="match status" value="1"/>
</dbReference>
<feature type="transmembrane region" description="Helical" evidence="6">
    <location>
        <begin position="181"/>
        <end position="202"/>
    </location>
</feature>
<name>A0A0B4WZJ5_9HYPH</name>
<dbReference type="PANTHER" id="PTHR30086">
    <property type="entry name" value="ARGININE EXPORTER PROTEIN ARGO"/>
    <property type="match status" value="1"/>
</dbReference>
<evidence type="ECO:0000256" key="2">
    <source>
        <dbReference type="ARBA" id="ARBA00022475"/>
    </source>
</evidence>
<proteinExistence type="predicted"/>
<dbReference type="AlphaFoldDB" id="A0A0B4WZJ5"/>
<sequence length="205" mass="21780">MTVAALLAYSGALFIAAIIPGPGITAIVARALGSNFRETFFMGLGLVLGDITYLTAVILGLAFVAQTFTGIFLLIKFAGVLYLCYIAYKLWTAGLLPQDITARRSSSIGISFLSGLLVTLGNPKTMLFYVALVPTLIDINHIGPREYGILLVATFVVLLLVLIPYMLLASRARTMLKQPRALQAVNRVAASILAGTAAFIAARAA</sequence>
<organism evidence="7 8">
    <name type="scientific">Rhizobium gallicum bv. gallicum R602sp</name>
    <dbReference type="NCBI Taxonomy" id="1041138"/>
    <lineage>
        <taxon>Bacteria</taxon>
        <taxon>Pseudomonadati</taxon>
        <taxon>Pseudomonadota</taxon>
        <taxon>Alphaproteobacteria</taxon>
        <taxon>Hyphomicrobiales</taxon>
        <taxon>Rhizobiaceae</taxon>
        <taxon>Rhizobium/Agrobacterium group</taxon>
        <taxon>Rhizobium</taxon>
    </lineage>
</organism>
<evidence type="ECO:0000313" key="8">
    <source>
        <dbReference type="Proteomes" id="UP000031368"/>
    </source>
</evidence>
<dbReference type="PANTHER" id="PTHR30086:SF20">
    <property type="entry name" value="ARGININE EXPORTER PROTEIN ARGO-RELATED"/>
    <property type="match status" value="1"/>
</dbReference>
<gene>
    <name evidence="7" type="ORF">RGR602_CH00341</name>
</gene>
<feature type="transmembrane region" description="Helical" evidence="6">
    <location>
        <begin position="6"/>
        <end position="28"/>
    </location>
</feature>
<dbReference type="KEGG" id="rga:RGR602_CH00341"/>
<dbReference type="GO" id="GO:0015171">
    <property type="term" value="F:amino acid transmembrane transporter activity"/>
    <property type="evidence" value="ECO:0007669"/>
    <property type="project" value="TreeGrafter"/>
</dbReference>
<feature type="transmembrane region" description="Helical" evidence="6">
    <location>
        <begin position="71"/>
        <end position="91"/>
    </location>
</feature>
<protein>
    <submittedName>
        <fullName evidence="7">LysE family amino acid efflux protein</fullName>
    </submittedName>
</protein>
<accession>A0A0B4WZJ5</accession>
<keyword evidence="5 6" id="KW-0472">Membrane</keyword>
<dbReference type="InterPro" id="IPR001123">
    <property type="entry name" value="LeuE-type"/>
</dbReference>
<reference evidence="7 8" key="1">
    <citation type="submission" date="2013-11" db="EMBL/GenBank/DDBJ databases">
        <title>Complete genome sequence of Rhizobium gallicum bv. gallicum R602.</title>
        <authorList>
            <person name="Bustos P."/>
            <person name="Santamaria R.I."/>
            <person name="Lozano L."/>
            <person name="Acosta J.L."/>
            <person name="Ormeno-Orrillo E."/>
            <person name="Rogel M.A."/>
            <person name="Romero D."/>
            <person name="Cevallos M.A."/>
            <person name="Martinez-Romero E."/>
            <person name="Gonzalez V."/>
        </authorList>
    </citation>
    <scope>NUCLEOTIDE SEQUENCE [LARGE SCALE GENOMIC DNA]</scope>
    <source>
        <strain evidence="7 8">R602</strain>
    </source>
</reference>
<comment type="subcellular location">
    <subcellularLocation>
        <location evidence="1">Cell membrane</location>
        <topology evidence="1">Multi-pass membrane protein</topology>
    </subcellularLocation>
</comment>
<evidence type="ECO:0000256" key="1">
    <source>
        <dbReference type="ARBA" id="ARBA00004651"/>
    </source>
</evidence>
<feature type="transmembrane region" description="Helical" evidence="6">
    <location>
        <begin position="112"/>
        <end position="137"/>
    </location>
</feature>
<keyword evidence="8" id="KW-1185">Reference proteome</keyword>
<dbReference type="Proteomes" id="UP000031368">
    <property type="component" value="Chromosome"/>
</dbReference>
<keyword evidence="3 6" id="KW-0812">Transmembrane</keyword>
<evidence type="ECO:0000256" key="3">
    <source>
        <dbReference type="ARBA" id="ARBA00022692"/>
    </source>
</evidence>
<keyword evidence="4 6" id="KW-1133">Transmembrane helix</keyword>
<evidence type="ECO:0000256" key="4">
    <source>
        <dbReference type="ARBA" id="ARBA00022989"/>
    </source>
</evidence>
<feature type="transmembrane region" description="Helical" evidence="6">
    <location>
        <begin position="149"/>
        <end position="169"/>
    </location>
</feature>
<feature type="transmembrane region" description="Helical" evidence="6">
    <location>
        <begin position="40"/>
        <end position="65"/>
    </location>
</feature>
<dbReference type="GO" id="GO:0005886">
    <property type="term" value="C:plasma membrane"/>
    <property type="evidence" value="ECO:0007669"/>
    <property type="project" value="UniProtKB-SubCell"/>
</dbReference>
<dbReference type="EMBL" id="CP006877">
    <property type="protein sequence ID" value="AJD39712.1"/>
    <property type="molecule type" value="Genomic_DNA"/>
</dbReference>
<keyword evidence="2" id="KW-1003">Cell membrane</keyword>
<evidence type="ECO:0000256" key="6">
    <source>
        <dbReference type="SAM" id="Phobius"/>
    </source>
</evidence>
<evidence type="ECO:0000256" key="5">
    <source>
        <dbReference type="ARBA" id="ARBA00023136"/>
    </source>
</evidence>
<dbReference type="RefSeq" id="WP_039843658.1">
    <property type="nucleotide sequence ID" value="NZ_CP006877.1"/>
</dbReference>
<dbReference type="HOGENOM" id="CLU_079569_2_2_5"/>
<evidence type="ECO:0000313" key="7">
    <source>
        <dbReference type="EMBL" id="AJD39712.1"/>
    </source>
</evidence>